<name>A0ABP7YXX3_9ACTN</name>
<organism evidence="1 2">
    <name type="scientific">Actinomadura keratinilytica</name>
    <dbReference type="NCBI Taxonomy" id="547461"/>
    <lineage>
        <taxon>Bacteria</taxon>
        <taxon>Bacillati</taxon>
        <taxon>Actinomycetota</taxon>
        <taxon>Actinomycetes</taxon>
        <taxon>Streptosporangiales</taxon>
        <taxon>Thermomonosporaceae</taxon>
        <taxon>Actinomadura</taxon>
    </lineage>
</organism>
<evidence type="ECO:0000313" key="1">
    <source>
        <dbReference type="EMBL" id="GAA4143278.1"/>
    </source>
</evidence>
<proteinExistence type="predicted"/>
<keyword evidence="2" id="KW-1185">Reference proteome</keyword>
<dbReference type="Pfam" id="PF22075">
    <property type="entry name" value="DUF6939"/>
    <property type="match status" value="1"/>
</dbReference>
<dbReference type="Proteomes" id="UP001500266">
    <property type="component" value="Unassembled WGS sequence"/>
</dbReference>
<evidence type="ECO:0008006" key="3">
    <source>
        <dbReference type="Google" id="ProtNLM"/>
    </source>
</evidence>
<comment type="caution">
    <text evidence="1">The sequence shown here is derived from an EMBL/GenBank/DDBJ whole genome shotgun (WGS) entry which is preliminary data.</text>
</comment>
<reference evidence="2" key="1">
    <citation type="journal article" date="2019" name="Int. J. Syst. Evol. Microbiol.">
        <title>The Global Catalogue of Microorganisms (GCM) 10K type strain sequencing project: providing services to taxonomists for standard genome sequencing and annotation.</title>
        <authorList>
            <consortium name="The Broad Institute Genomics Platform"/>
            <consortium name="The Broad Institute Genome Sequencing Center for Infectious Disease"/>
            <person name="Wu L."/>
            <person name="Ma J."/>
        </authorList>
    </citation>
    <scope>NUCLEOTIDE SEQUENCE [LARGE SCALE GENOMIC DNA]</scope>
    <source>
        <strain evidence="2">JCM 17316</strain>
    </source>
</reference>
<evidence type="ECO:0000313" key="2">
    <source>
        <dbReference type="Proteomes" id="UP001500266"/>
    </source>
</evidence>
<dbReference type="EMBL" id="BAABDO010000046">
    <property type="protein sequence ID" value="GAA4143278.1"/>
    <property type="molecule type" value="Genomic_DNA"/>
</dbReference>
<gene>
    <name evidence="1" type="ORF">GCM10022416_33170</name>
</gene>
<dbReference type="RefSeq" id="WP_345022289.1">
    <property type="nucleotide sequence ID" value="NZ_BAABDO010000046.1"/>
</dbReference>
<accession>A0ABP7YXX3</accession>
<protein>
    <recommendedName>
        <fullName evidence="3">SAM-dependent methyltransferase</fullName>
    </recommendedName>
</protein>
<sequence>MAIHVASRRRARASIEAAYPGARIVDVTSRADEPWVRLSPFYPHGGIPVPFTPGVTAQSVEGIWQALKVFADEDVDPAKLHVTSMRGLKRTVRAHGPVLGHRRGLEGTVLLPYEQARREIYLPSYRWVLDRRVADLVAELGRLAAEGDVVLLDYGANDDVGDLSRPLSHAGLLRRHIEGRRPGP</sequence>
<dbReference type="InterPro" id="IPR054219">
    <property type="entry name" value="DUF6939"/>
</dbReference>